<proteinExistence type="predicted"/>
<accession>A0A386WH02</accession>
<reference evidence="1 2" key="1">
    <citation type="submission" date="2017-10" db="EMBL/GenBank/DDBJ databases">
        <title>Integration of genomic and chemical information greatly accelerates assignment of the full stereostructure of myelolactone, a potent inhibitor of myeloma from a marine-derived Micromonospora.</title>
        <authorList>
            <person name="Kim M.C."/>
            <person name="Machado H."/>
            <person name="Jensen P.R."/>
            <person name="Fenical W."/>
        </authorList>
    </citation>
    <scope>NUCLEOTIDE SEQUENCE [LARGE SCALE GENOMIC DNA]</scope>
    <source>
        <strain evidence="1 2">CNY-010</strain>
    </source>
</reference>
<dbReference type="AlphaFoldDB" id="A0A386WH02"/>
<dbReference type="Proteomes" id="UP000267804">
    <property type="component" value="Chromosome"/>
</dbReference>
<dbReference type="KEGG" id="mtua:CSH63_05745"/>
<dbReference type="RefSeq" id="WP_120569345.1">
    <property type="nucleotide sequence ID" value="NZ_CP024087.1"/>
</dbReference>
<sequence>MTTEPPVDVTAEITEFTSLMRARLLGAFDDEHPVGQSPNEILWNQVHGCGRLEADTVEELRRKVRDMVVVKRNVACLIALALAADLANLSGRSAIEHINEVEQWLLEQPPPA</sequence>
<organism evidence="1 2">
    <name type="scientific">Micromonospora tulbaghiae</name>
    <dbReference type="NCBI Taxonomy" id="479978"/>
    <lineage>
        <taxon>Bacteria</taxon>
        <taxon>Bacillati</taxon>
        <taxon>Actinomycetota</taxon>
        <taxon>Actinomycetes</taxon>
        <taxon>Micromonosporales</taxon>
        <taxon>Micromonosporaceae</taxon>
        <taxon>Micromonospora</taxon>
    </lineage>
</organism>
<dbReference type="EMBL" id="CP024087">
    <property type="protein sequence ID" value="AYF26948.1"/>
    <property type="molecule type" value="Genomic_DNA"/>
</dbReference>
<evidence type="ECO:0000313" key="2">
    <source>
        <dbReference type="Proteomes" id="UP000267804"/>
    </source>
</evidence>
<name>A0A386WH02_9ACTN</name>
<protein>
    <submittedName>
        <fullName evidence="1">Uncharacterized protein</fullName>
    </submittedName>
</protein>
<evidence type="ECO:0000313" key="1">
    <source>
        <dbReference type="EMBL" id="AYF26948.1"/>
    </source>
</evidence>
<gene>
    <name evidence="1" type="ORF">CSH63_05745</name>
</gene>